<dbReference type="KEGG" id="pacs:FAZ98_12980"/>
<dbReference type="PANTHER" id="PTHR14226:SF76">
    <property type="entry name" value="NTE FAMILY PROTEIN RSSA"/>
    <property type="match status" value="1"/>
</dbReference>
<dbReference type="Pfam" id="PF01734">
    <property type="entry name" value="Patatin"/>
    <property type="match status" value="1"/>
</dbReference>
<evidence type="ECO:0000256" key="7">
    <source>
        <dbReference type="SAM" id="SignalP"/>
    </source>
</evidence>
<evidence type="ECO:0000256" key="2">
    <source>
        <dbReference type="ARBA" id="ARBA00022801"/>
    </source>
</evidence>
<dbReference type="AlphaFoldDB" id="A0A7Z2JFA9"/>
<evidence type="ECO:0000256" key="1">
    <source>
        <dbReference type="ARBA" id="ARBA00004370"/>
    </source>
</evidence>
<keyword evidence="2 6" id="KW-0378">Hydrolase</keyword>
<organism evidence="9 10">
    <name type="scientific">Paraburkholderia acidisoli</name>
    <dbReference type="NCBI Taxonomy" id="2571748"/>
    <lineage>
        <taxon>Bacteria</taxon>
        <taxon>Pseudomonadati</taxon>
        <taxon>Pseudomonadota</taxon>
        <taxon>Betaproteobacteria</taxon>
        <taxon>Burkholderiales</taxon>
        <taxon>Burkholderiaceae</taxon>
        <taxon>Paraburkholderia</taxon>
    </lineage>
</organism>
<dbReference type="Gene3D" id="2.40.160.50">
    <property type="entry name" value="membrane protein fhac: a member of the omp85/tpsb transporter family"/>
    <property type="match status" value="1"/>
</dbReference>
<feature type="short sequence motif" description="GXSXG" evidence="6">
    <location>
        <begin position="81"/>
        <end position="85"/>
    </location>
</feature>
<keyword evidence="3 6" id="KW-0442">Lipid degradation</keyword>
<evidence type="ECO:0000256" key="4">
    <source>
        <dbReference type="ARBA" id="ARBA00023098"/>
    </source>
</evidence>
<evidence type="ECO:0000313" key="10">
    <source>
        <dbReference type="Proteomes" id="UP000433577"/>
    </source>
</evidence>
<protein>
    <submittedName>
        <fullName evidence="9">BamA/TamA family outer membrane protein</fullName>
    </submittedName>
</protein>
<feature type="short sequence motif" description="DGA/G" evidence="6">
    <location>
        <begin position="229"/>
        <end position="231"/>
    </location>
</feature>
<feature type="active site" description="Proton acceptor" evidence="6">
    <location>
        <position position="229"/>
    </location>
</feature>
<name>A0A7Z2JFA9_9BURK</name>
<keyword evidence="4 6" id="KW-0443">Lipid metabolism</keyword>
<dbReference type="GO" id="GO:0019867">
    <property type="term" value="C:outer membrane"/>
    <property type="evidence" value="ECO:0007669"/>
    <property type="project" value="InterPro"/>
</dbReference>
<feature type="chain" id="PRO_5030805746" evidence="7">
    <location>
        <begin position="24"/>
        <end position="768"/>
    </location>
</feature>
<dbReference type="InterPro" id="IPR050301">
    <property type="entry name" value="NTE"/>
</dbReference>
<evidence type="ECO:0000256" key="3">
    <source>
        <dbReference type="ARBA" id="ARBA00022963"/>
    </source>
</evidence>
<dbReference type="InterPro" id="IPR016035">
    <property type="entry name" value="Acyl_Trfase/lysoPLipase"/>
</dbReference>
<evidence type="ECO:0000256" key="5">
    <source>
        <dbReference type="ARBA" id="ARBA00023136"/>
    </source>
</evidence>
<dbReference type="PANTHER" id="PTHR14226">
    <property type="entry name" value="NEUROPATHY TARGET ESTERASE/SWISS CHEESE D.MELANOGASTER"/>
    <property type="match status" value="1"/>
</dbReference>
<dbReference type="GO" id="GO:0016787">
    <property type="term" value="F:hydrolase activity"/>
    <property type="evidence" value="ECO:0007669"/>
    <property type="project" value="UniProtKB-UniRule"/>
</dbReference>
<dbReference type="SUPFAM" id="SSF52151">
    <property type="entry name" value="FabD/lysophospholipase-like"/>
    <property type="match status" value="1"/>
</dbReference>
<keyword evidence="10" id="KW-1185">Reference proteome</keyword>
<dbReference type="Pfam" id="PF01103">
    <property type="entry name" value="Omp85"/>
    <property type="match status" value="1"/>
</dbReference>
<dbReference type="GO" id="GO:0016042">
    <property type="term" value="P:lipid catabolic process"/>
    <property type="evidence" value="ECO:0007669"/>
    <property type="project" value="UniProtKB-UniRule"/>
</dbReference>
<evidence type="ECO:0000313" key="9">
    <source>
        <dbReference type="EMBL" id="QGZ62571.1"/>
    </source>
</evidence>
<proteinExistence type="predicted"/>
<dbReference type="Proteomes" id="UP000433577">
    <property type="component" value="Chromosome 1"/>
</dbReference>
<accession>A0A7Z2JFA9</accession>
<feature type="active site" description="Nucleophile" evidence="6">
    <location>
        <position position="83"/>
    </location>
</feature>
<dbReference type="InterPro" id="IPR002641">
    <property type="entry name" value="PNPLA_dom"/>
</dbReference>
<keyword evidence="5" id="KW-0472">Membrane</keyword>
<comment type="subcellular location">
    <subcellularLocation>
        <location evidence="1">Membrane</location>
    </subcellularLocation>
</comment>
<evidence type="ECO:0000259" key="8">
    <source>
        <dbReference type="PROSITE" id="PS51635"/>
    </source>
</evidence>
<dbReference type="CDD" id="cd07205">
    <property type="entry name" value="Pat_PNPLA6_PNPLA7_NTE1_like"/>
    <property type="match status" value="1"/>
</dbReference>
<reference evidence="9 10" key="1">
    <citation type="submission" date="2019-12" db="EMBL/GenBank/DDBJ databases">
        <title>Paraburkholderia acidiphila 7Q-K02 sp. nov and Paraburkholderia acidisoli DHF22 sp. nov., two strains isolated from forest soil.</title>
        <authorList>
            <person name="Gao Z."/>
            <person name="Qiu L."/>
        </authorList>
    </citation>
    <scope>NUCLEOTIDE SEQUENCE [LARGE SCALE GENOMIC DNA]</scope>
    <source>
        <strain evidence="9 10">DHF22</strain>
    </source>
</reference>
<dbReference type="Gene3D" id="3.40.1090.10">
    <property type="entry name" value="Cytosolic phospholipase A2 catalytic domain"/>
    <property type="match status" value="2"/>
</dbReference>
<dbReference type="PROSITE" id="PS51635">
    <property type="entry name" value="PNPLA"/>
    <property type="match status" value="1"/>
</dbReference>
<evidence type="ECO:0000256" key="6">
    <source>
        <dbReference type="PROSITE-ProRule" id="PRU01161"/>
    </source>
</evidence>
<sequence>MRHRMFRSAVLFVTALMAICAVAQTPASTSSTTTRDAPTSAQVARPRICLALSGGGARGYAHLGVLKELEALHVPVDCIAGTSMGAVVGALYASGMTADEIERALADRNLGDIAFDRDARSALPESSREDELMYPIGVPMGFGGGKVKFPNGLVQGNQFMALLRTLTGRYPADIDFDRLPIAFRAVATDLESGERVVLHNGSLPLAVRASMAVPGLFAPVKLGERTLIDGGTSSNLPIDVAREMGADVVIAVDIGTQLKRADQLDSMAAVTSQMVRLMMMRNVIAQKASLRAGDILLEPALGKLSFTDFSVIQPAVLAGQEAAVQQRGRLGALSLDAGQYAAWRAGLPHDAALPVDTRIARIEVTTGSGLSGRHVEKALKLKPGDVYDAAAVENALNELARRDGLESVTQTLTGPPGERVLQVQANEKSWGPNFLLFGLGLSTNFDGDGAFSLQIGHRLPWITQSGLSWRNDVVLGSRVLGMRTELRQPVFGEVFLAPYASIRRSDLNLYDDNNAKERPLLIYTQQDMRVGLDLGVPLGNRGEGRVGIARVHTSYQARSSILTATQDANGDASVTTRSLSLGSTSQTVANASVKIDQLDDAVFPRHGFHLNTLVSMGLGNSQASYDIAYGRALWAGSAGAFSMNAALEAGGPFAGNRNSSWQFGLGGFQHLSAYSQDQFSGPYILYGRLTGLAQISRDGAGPLRGVFAGVSLESGNVWETSRQFARGPWLSSGSVFLGAVTAIGPVYFGVAAAGGGVHNVYFQLGNRF</sequence>
<keyword evidence="7" id="KW-0732">Signal</keyword>
<gene>
    <name evidence="9" type="ORF">FAZ98_12980</name>
</gene>
<feature type="domain" description="PNPLA" evidence="8">
    <location>
        <begin position="50"/>
        <end position="242"/>
    </location>
</feature>
<dbReference type="EMBL" id="CP046913">
    <property type="protein sequence ID" value="QGZ62571.1"/>
    <property type="molecule type" value="Genomic_DNA"/>
</dbReference>
<dbReference type="InterPro" id="IPR000184">
    <property type="entry name" value="Bac_surfAg_D15"/>
</dbReference>
<feature type="short sequence motif" description="GXGXXG" evidence="6">
    <location>
        <begin position="54"/>
        <end position="59"/>
    </location>
</feature>
<feature type="signal peptide" evidence="7">
    <location>
        <begin position="1"/>
        <end position="23"/>
    </location>
</feature>